<sequence length="78" mass="9245">MPTLERPLHKTCLCVDCKKRKLLKDFSKRTTLAGTKTIGSVCKKCMMIRTYAWRDANRDKFNAYQRKYWKAKRANSLK</sequence>
<dbReference type="EMBL" id="MT143985">
    <property type="protein sequence ID" value="QJA45083.1"/>
    <property type="molecule type" value="Genomic_DNA"/>
</dbReference>
<name>A0A6H1ZB03_9ZZZZ</name>
<accession>A0A6H1ZB03</accession>
<dbReference type="EMBL" id="MT144612">
    <property type="protein sequence ID" value="QJH95082.1"/>
    <property type="molecule type" value="Genomic_DNA"/>
</dbReference>
<evidence type="ECO:0000313" key="1">
    <source>
        <dbReference type="EMBL" id="QJA45083.1"/>
    </source>
</evidence>
<dbReference type="AlphaFoldDB" id="A0A6H1ZB03"/>
<organism evidence="1">
    <name type="scientific">viral metagenome</name>
    <dbReference type="NCBI Taxonomy" id="1070528"/>
    <lineage>
        <taxon>unclassified sequences</taxon>
        <taxon>metagenomes</taxon>
        <taxon>organismal metagenomes</taxon>
    </lineage>
</organism>
<proteinExistence type="predicted"/>
<evidence type="ECO:0000313" key="2">
    <source>
        <dbReference type="EMBL" id="QJH95082.1"/>
    </source>
</evidence>
<gene>
    <name evidence="1" type="ORF">TM448A00172_0042</name>
    <name evidence="2" type="ORF">TM448B00344_0028</name>
</gene>
<reference evidence="1" key="1">
    <citation type="submission" date="2020-03" db="EMBL/GenBank/DDBJ databases">
        <title>The deep terrestrial virosphere.</title>
        <authorList>
            <person name="Holmfeldt K."/>
            <person name="Nilsson E."/>
            <person name="Simone D."/>
            <person name="Lopez-Fernandez M."/>
            <person name="Wu X."/>
            <person name="de Brujin I."/>
            <person name="Lundin D."/>
            <person name="Andersson A."/>
            <person name="Bertilsson S."/>
            <person name="Dopson M."/>
        </authorList>
    </citation>
    <scope>NUCLEOTIDE SEQUENCE</scope>
    <source>
        <strain evidence="1">TM448A00172</strain>
        <strain evidence="2">TM448B00344</strain>
    </source>
</reference>
<protein>
    <submittedName>
        <fullName evidence="1">Uncharacterized protein</fullName>
    </submittedName>
</protein>